<name>A0ABN8STA3_9CNID</name>
<sequence>MKLIMIFVFSYSLDVLSLMADKTPEFDKTETTSWDSSWLSEQSSNSLGLQDYFPSRQKRGLIKSCTGRWRKVNSSPVCFGTRNHQFGRFSMPSSGRLAAIKLVHLYGYVSCYTLGDVNHWSYWGCGYSYSSTRDKVNVVITTSSNRIILPPNQFLTRSGSLGSGKWHEILGYNSWSPELVLSVFSHPLWVSSGQQLRVWYGEDLVDYAETDNGGRVCCDVYARYV</sequence>
<evidence type="ECO:0000313" key="3">
    <source>
        <dbReference type="Proteomes" id="UP001159427"/>
    </source>
</evidence>
<dbReference type="EMBL" id="CALNXI010003982">
    <property type="protein sequence ID" value="CAH3194800.1"/>
    <property type="molecule type" value="Genomic_DNA"/>
</dbReference>
<organism evidence="2 3">
    <name type="scientific">Porites evermanni</name>
    <dbReference type="NCBI Taxonomy" id="104178"/>
    <lineage>
        <taxon>Eukaryota</taxon>
        <taxon>Metazoa</taxon>
        <taxon>Cnidaria</taxon>
        <taxon>Anthozoa</taxon>
        <taxon>Hexacorallia</taxon>
        <taxon>Scleractinia</taxon>
        <taxon>Fungiina</taxon>
        <taxon>Poritidae</taxon>
        <taxon>Porites</taxon>
    </lineage>
</organism>
<comment type="caution">
    <text evidence="2">The sequence shown here is derived from an EMBL/GenBank/DDBJ whole genome shotgun (WGS) entry which is preliminary data.</text>
</comment>
<evidence type="ECO:0000313" key="2">
    <source>
        <dbReference type="EMBL" id="CAH3194800.1"/>
    </source>
</evidence>
<keyword evidence="1" id="KW-0732">Signal</keyword>
<proteinExistence type="predicted"/>
<evidence type="ECO:0000256" key="1">
    <source>
        <dbReference type="SAM" id="SignalP"/>
    </source>
</evidence>
<gene>
    <name evidence="2" type="ORF">PEVE_00028616</name>
</gene>
<dbReference type="Proteomes" id="UP001159427">
    <property type="component" value="Unassembled WGS sequence"/>
</dbReference>
<reference evidence="2 3" key="1">
    <citation type="submission" date="2022-05" db="EMBL/GenBank/DDBJ databases">
        <authorList>
            <consortium name="Genoscope - CEA"/>
            <person name="William W."/>
        </authorList>
    </citation>
    <scope>NUCLEOTIDE SEQUENCE [LARGE SCALE GENOMIC DNA]</scope>
</reference>
<protein>
    <submittedName>
        <fullName evidence="2">Uncharacterized protein</fullName>
    </submittedName>
</protein>
<keyword evidence="3" id="KW-1185">Reference proteome</keyword>
<accession>A0ABN8STA3</accession>
<feature type="signal peptide" evidence="1">
    <location>
        <begin position="1"/>
        <end position="20"/>
    </location>
</feature>
<feature type="chain" id="PRO_5046375998" evidence="1">
    <location>
        <begin position="21"/>
        <end position="225"/>
    </location>
</feature>